<reference evidence="1" key="1">
    <citation type="submission" date="2020-05" db="EMBL/GenBank/DDBJ databases">
        <title>Large-scale comparative analyses of tick genomes elucidate their genetic diversity and vector capacities.</title>
        <authorList>
            <person name="Jia N."/>
            <person name="Wang J."/>
            <person name="Shi W."/>
            <person name="Du L."/>
            <person name="Sun Y."/>
            <person name="Zhan W."/>
            <person name="Jiang J."/>
            <person name="Wang Q."/>
            <person name="Zhang B."/>
            <person name="Ji P."/>
            <person name="Sakyi L.B."/>
            <person name="Cui X."/>
            <person name="Yuan T."/>
            <person name="Jiang B."/>
            <person name="Yang W."/>
            <person name="Lam T.T.-Y."/>
            <person name="Chang Q."/>
            <person name="Ding S."/>
            <person name="Wang X."/>
            <person name="Zhu J."/>
            <person name="Ruan X."/>
            <person name="Zhao L."/>
            <person name="Wei J."/>
            <person name="Que T."/>
            <person name="Du C."/>
            <person name="Cheng J."/>
            <person name="Dai P."/>
            <person name="Han X."/>
            <person name="Huang E."/>
            <person name="Gao Y."/>
            <person name="Liu J."/>
            <person name="Shao H."/>
            <person name="Ye R."/>
            <person name="Li L."/>
            <person name="Wei W."/>
            <person name="Wang X."/>
            <person name="Wang C."/>
            <person name="Yang T."/>
            <person name="Huo Q."/>
            <person name="Li W."/>
            <person name="Guo W."/>
            <person name="Chen H."/>
            <person name="Zhou L."/>
            <person name="Ni X."/>
            <person name="Tian J."/>
            <person name="Zhou Y."/>
            <person name="Sheng Y."/>
            <person name="Liu T."/>
            <person name="Pan Y."/>
            <person name="Xia L."/>
            <person name="Li J."/>
            <person name="Zhao F."/>
            <person name="Cao W."/>
        </authorList>
    </citation>
    <scope>NUCLEOTIDE SEQUENCE</scope>
    <source>
        <strain evidence="1">Dsil-2018</strain>
    </source>
</reference>
<sequence length="130" mass="14835">MLQSEIDTEADISRDMEEQLLGNSSAIAAVLAQSVPSVRRLVWTFQRNERWFEDTLLNLTEFHFKQAFRVTPSTFRYLGESLACVLNHLSTQMRTAISVEKRVAIGLYRLCSSAEDRTIAHLFVLSVVQL</sequence>
<proteinExistence type="predicted"/>
<evidence type="ECO:0000313" key="1">
    <source>
        <dbReference type="EMBL" id="KAH7978496.1"/>
    </source>
</evidence>
<accession>A0ACB8DVY0</accession>
<gene>
    <name evidence="1" type="ORF">HPB49_005738</name>
</gene>
<comment type="caution">
    <text evidence="1">The sequence shown here is derived from an EMBL/GenBank/DDBJ whole genome shotgun (WGS) entry which is preliminary data.</text>
</comment>
<protein>
    <submittedName>
        <fullName evidence="1">Uncharacterized protein</fullName>
    </submittedName>
</protein>
<evidence type="ECO:0000313" key="2">
    <source>
        <dbReference type="Proteomes" id="UP000821865"/>
    </source>
</evidence>
<keyword evidence="2" id="KW-1185">Reference proteome</keyword>
<dbReference type="Proteomes" id="UP000821865">
    <property type="component" value="Chromosome 1"/>
</dbReference>
<dbReference type="EMBL" id="CM023470">
    <property type="protein sequence ID" value="KAH7978496.1"/>
    <property type="molecule type" value="Genomic_DNA"/>
</dbReference>
<organism evidence="1 2">
    <name type="scientific">Dermacentor silvarum</name>
    <name type="common">Tick</name>
    <dbReference type="NCBI Taxonomy" id="543639"/>
    <lineage>
        <taxon>Eukaryota</taxon>
        <taxon>Metazoa</taxon>
        <taxon>Ecdysozoa</taxon>
        <taxon>Arthropoda</taxon>
        <taxon>Chelicerata</taxon>
        <taxon>Arachnida</taxon>
        <taxon>Acari</taxon>
        <taxon>Parasitiformes</taxon>
        <taxon>Ixodida</taxon>
        <taxon>Ixodoidea</taxon>
        <taxon>Ixodidae</taxon>
        <taxon>Rhipicephalinae</taxon>
        <taxon>Dermacentor</taxon>
    </lineage>
</organism>
<name>A0ACB8DVY0_DERSI</name>